<dbReference type="Pfam" id="PF10787">
    <property type="entry name" value="YfmQ"/>
    <property type="match status" value="1"/>
</dbReference>
<organism evidence="1 2">
    <name type="scientific">Metabacillus sediminilitoris</name>
    <dbReference type="NCBI Taxonomy" id="2567941"/>
    <lineage>
        <taxon>Bacteria</taxon>
        <taxon>Bacillati</taxon>
        <taxon>Bacillota</taxon>
        <taxon>Bacilli</taxon>
        <taxon>Bacillales</taxon>
        <taxon>Bacillaceae</taxon>
        <taxon>Metabacillus</taxon>
    </lineage>
</organism>
<gene>
    <name evidence="1" type="ORF">E6W99_02840</name>
</gene>
<proteinExistence type="predicted"/>
<dbReference type="EMBL" id="SSNT01000002">
    <property type="protein sequence ID" value="THF82385.1"/>
    <property type="molecule type" value="Genomic_DNA"/>
</dbReference>
<dbReference type="Proteomes" id="UP000310334">
    <property type="component" value="Unassembled WGS sequence"/>
</dbReference>
<reference evidence="1 2" key="1">
    <citation type="submission" date="2019-04" db="EMBL/GenBank/DDBJ databases">
        <title>Bacillus sediminilitoris sp. nov., isolated from a tidal flat sediment on the East China Sea.</title>
        <authorList>
            <person name="Wei Y."/>
            <person name="Mao H."/>
            <person name="Fang J."/>
        </authorList>
    </citation>
    <scope>NUCLEOTIDE SEQUENCE [LARGE SCALE GENOMIC DNA]</scope>
    <source>
        <strain evidence="1 2">DSL-17</strain>
    </source>
</reference>
<keyword evidence="2" id="KW-1185">Reference proteome</keyword>
<accession>A0A4S4C3X0</accession>
<sequence length="138" mass="16075">MTWTFVVLLTLAAFIKILMTCLPTSVVEWMISKFELHPTLNDTAVTVTIDGKRLEGEDKNQIIHHFNEALFLEKYNYFHPNTTGIPPLVIDTKMGKNNIRFFIYSHRDHVDVIKRYKKKAVAYRLRSTSLQNLHQLGL</sequence>
<evidence type="ECO:0008006" key="3">
    <source>
        <dbReference type="Google" id="ProtNLM"/>
    </source>
</evidence>
<dbReference type="AlphaFoldDB" id="A0A4S4C3X0"/>
<dbReference type="InterPro" id="IPR019723">
    <property type="entry name" value="Uncharacterised_YfmQ"/>
</dbReference>
<name>A0A4S4C3X0_9BACI</name>
<evidence type="ECO:0000313" key="1">
    <source>
        <dbReference type="EMBL" id="THF82385.1"/>
    </source>
</evidence>
<dbReference type="RefSeq" id="WP_136351682.1">
    <property type="nucleotide sequence ID" value="NZ_CP046266.1"/>
</dbReference>
<comment type="caution">
    <text evidence="1">The sequence shown here is derived from an EMBL/GenBank/DDBJ whole genome shotgun (WGS) entry which is preliminary data.</text>
</comment>
<dbReference type="OrthoDB" id="2718899at2"/>
<evidence type="ECO:0000313" key="2">
    <source>
        <dbReference type="Proteomes" id="UP000310334"/>
    </source>
</evidence>
<protein>
    <recommendedName>
        <fullName evidence="3">YfmQ</fullName>
    </recommendedName>
</protein>